<protein>
    <submittedName>
        <fullName evidence="1">Phytoene dehydrogenase-like protein</fullName>
    </submittedName>
</protein>
<reference evidence="1 2" key="1">
    <citation type="submission" date="2020-08" db="EMBL/GenBank/DDBJ databases">
        <title>Genomic Encyclopedia of Type Strains, Phase IV (KMG-IV): sequencing the most valuable type-strain genomes for metagenomic binning, comparative biology and taxonomic classification.</title>
        <authorList>
            <person name="Goeker M."/>
        </authorList>
    </citation>
    <scope>NUCLEOTIDE SEQUENCE [LARGE SCALE GENOMIC DNA]</scope>
    <source>
        <strain evidence="1 2">DSM 12252</strain>
    </source>
</reference>
<dbReference type="Proteomes" id="UP000590740">
    <property type="component" value="Unassembled WGS sequence"/>
</dbReference>
<dbReference type="Gene3D" id="3.50.50.60">
    <property type="entry name" value="FAD/NAD(P)-binding domain"/>
    <property type="match status" value="2"/>
</dbReference>
<proteinExistence type="predicted"/>
<evidence type="ECO:0000313" key="1">
    <source>
        <dbReference type="EMBL" id="MBB5033694.1"/>
    </source>
</evidence>
<dbReference type="RefSeq" id="WP_184340774.1">
    <property type="nucleotide sequence ID" value="NZ_JACHIG010000007.1"/>
</dbReference>
<dbReference type="Pfam" id="PF13450">
    <property type="entry name" value="NAD_binding_8"/>
    <property type="match status" value="1"/>
</dbReference>
<accession>A0A7W8DKW5</accession>
<evidence type="ECO:0000313" key="2">
    <source>
        <dbReference type="Proteomes" id="UP000590740"/>
    </source>
</evidence>
<comment type="caution">
    <text evidence="1">The sequence shown here is derived from an EMBL/GenBank/DDBJ whole genome shotgun (WGS) entry which is preliminary data.</text>
</comment>
<gene>
    <name evidence="1" type="ORF">HNQ65_003284</name>
</gene>
<sequence length="518" mass="57149">MTYDGLILGSGHNALVLACYAARAGLKVAVVEKNAVAGGGLATVEHPSGSGFQHNTHSFFHRAITTMPWYQELEVERYGVRYIEPELNVAMILPDDRVLEWWTDFEKTCASFAAISPRDAERLREWTERFRPIVEQILIPESRSLPLPPEERVARLQQSTLGRTLLEVQALSPVEFVMREFEHPAVRAGLLFFNGLREVDLRQKGFGHSIPALLASPRKAQMCIGGSRRLAEALCADLHEHGGEVFTSWQPRSILTRGGRACGVESVSGDRIEATQFVASGLNPQQTFLDLIPADVAPSHLREKAAAFEYNLLAPLFALNLNLSEPPRYTAAEKHPELSQAFMTILGLDDVTQFHEIVAAHERGEIPRTVMWGACPTLFDPSQAPAGCHTAFMWEKLPYALRGDARNWDAEKDAHGRRMLALWQRHAPNLESAVLDSFTRSALDTERLLPNMMRGDLLVGSFAHDQIGYHRPFPGAGHYRSGLAGLYLCGGSTHPGGNVTGLCGYNAAKVVLADCGEN</sequence>
<keyword evidence="2" id="KW-1185">Reference proteome</keyword>
<dbReference type="SUPFAM" id="SSF51905">
    <property type="entry name" value="FAD/NAD(P)-binding domain"/>
    <property type="match status" value="1"/>
</dbReference>
<dbReference type="AlphaFoldDB" id="A0A7W8DKW5"/>
<name>A0A7W8DKW5_9BACT</name>
<dbReference type="PANTHER" id="PTHR10668:SF103">
    <property type="entry name" value="PYRIDINE NUCLEOTIDE-DISULFIDE OXIDOREDUCTASE DOMAIN-CONTAINING PROTEIN 2"/>
    <property type="match status" value="1"/>
</dbReference>
<organism evidence="1 2">
    <name type="scientific">Prosthecobacter vanneervenii</name>
    <dbReference type="NCBI Taxonomy" id="48466"/>
    <lineage>
        <taxon>Bacteria</taxon>
        <taxon>Pseudomonadati</taxon>
        <taxon>Verrucomicrobiota</taxon>
        <taxon>Verrucomicrobiia</taxon>
        <taxon>Verrucomicrobiales</taxon>
        <taxon>Verrucomicrobiaceae</taxon>
        <taxon>Prosthecobacter</taxon>
    </lineage>
</organism>
<dbReference type="PANTHER" id="PTHR10668">
    <property type="entry name" value="PHYTOENE DEHYDROGENASE"/>
    <property type="match status" value="1"/>
</dbReference>
<dbReference type="EMBL" id="JACHIG010000007">
    <property type="protein sequence ID" value="MBB5033694.1"/>
    <property type="molecule type" value="Genomic_DNA"/>
</dbReference>
<dbReference type="InterPro" id="IPR036188">
    <property type="entry name" value="FAD/NAD-bd_sf"/>
</dbReference>